<name>A0ABW8AEQ4_9ACTN</name>
<dbReference type="PROSITE" id="PS51898">
    <property type="entry name" value="TYR_RECOMBINASE"/>
    <property type="match status" value="1"/>
</dbReference>
<comment type="caution">
    <text evidence="3">The sequence shown here is derived from an EMBL/GenBank/DDBJ whole genome shotgun (WGS) entry which is preliminary data.</text>
</comment>
<protein>
    <recommendedName>
        <fullName evidence="2">Tyr recombinase domain-containing protein</fullName>
    </recommendedName>
</protein>
<dbReference type="InterPro" id="IPR002104">
    <property type="entry name" value="Integrase_catalytic"/>
</dbReference>
<feature type="domain" description="Tyr recombinase" evidence="2">
    <location>
        <begin position="1"/>
        <end position="112"/>
    </location>
</feature>
<evidence type="ECO:0000313" key="4">
    <source>
        <dbReference type="Proteomes" id="UP001612928"/>
    </source>
</evidence>
<dbReference type="InterPro" id="IPR011010">
    <property type="entry name" value="DNA_brk_join_enz"/>
</dbReference>
<evidence type="ECO:0000259" key="2">
    <source>
        <dbReference type="PROSITE" id="PS51898"/>
    </source>
</evidence>
<dbReference type="Proteomes" id="UP001612928">
    <property type="component" value="Unassembled WGS sequence"/>
</dbReference>
<dbReference type="EMBL" id="JBITMB010000010">
    <property type="protein sequence ID" value="MFI7444927.1"/>
    <property type="molecule type" value="Genomic_DNA"/>
</dbReference>
<dbReference type="RefSeq" id="WP_397025269.1">
    <property type="nucleotide sequence ID" value="NZ_JBITMB010000010.1"/>
</dbReference>
<keyword evidence="4" id="KW-1185">Reference proteome</keyword>
<dbReference type="Gene3D" id="1.10.443.10">
    <property type="entry name" value="Intergrase catalytic core"/>
    <property type="match status" value="1"/>
</dbReference>
<gene>
    <name evidence="3" type="ORF">ACIBP5_33575</name>
</gene>
<proteinExistence type="predicted"/>
<sequence length="112" mass="12653">MNVKPWSVDEARTFLKSERNREDLMYPAYVLVLVLGLRLGEALGLRWDDDVDLDQAEMTIGWQLQRVAGKLLHRRTKTDASDATLPFPEIVTAALRAHQRARDAAHEAAGEN</sequence>
<dbReference type="SUPFAM" id="SSF56349">
    <property type="entry name" value="DNA breaking-rejoining enzymes"/>
    <property type="match status" value="1"/>
</dbReference>
<keyword evidence="1" id="KW-0233">DNA recombination</keyword>
<organism evidence="3 4">
    <name type="scientific">Nonomuraea indica</name>
    <dbReference type="NCBI Taxonomy" id="1581193"/>
    <lineage>
        <taxon>Bacteria</taxon>
        <taxon>Bacillati</taxon>
        <taxon>Actinomycetota</taxon>
        <taxon>Actinomycetes</taxon>
        <taxon>Streptosporangiales</taxon>
        <taxon>Streptosporangiaceae</taxon>
        <taxon>Nonomuraea</taxon>
    </lineage>
</organism>
<accession>A0ABW8AEQ4</accession>
<reference evidence="3 4" key="1">
    <citation type="submission" date="2024-10" db="EMBL/GenBank/DDBJ databases">
        <title>The Natural Products Discovery Center: Release of the First 8490 Sequenced Strains for Exploring Actinobacteria Biosynthetic Diversity.</title>
        <authorList>
            <person name="Kalkreuter E."/>
            <person name="Kautsar S.A."/>
            <person name="Yang D."/>
            <person name="Bader C.D."/>
            <person name="Teijaro C.N."/>
            <person name="Fluegel L."/>
            <person name="Davis C.M."/>
            <person name="Simpson J.R."/>
            <person name="Lauterbach L."/>
            <person name="Steele A.D."/>
            <person name="Gui C."/>
            <person name="Meng S."/>
            <person name="Li G."/>
            <person name="Viehrig K."/>
            <person name="Ye F."/>
            <person name="Su P."/>
            <person name="Kiefer A.F."/>
            <person name="Nichols A."/>
            <person name="Cepeda A.J."/>
            <person name="Yan W."/>
            <person name="Fan B."/>
            <person name="Jiang Y."/>
            <person name="Adhikari A."/>
            <person name="Zheng C.-J."/>
            <person name="Schuster L."/>
            <person name="Cowan T.M."/>
            <person name="Smanski M.J."/>
            <person name="Chevrette M.G."/>
            <person name="De Carvalho L.P.S."/>
            <person name="Shen B."/>
        </authorList>
    </citation>
    <scope>NUCLEOTIDE SEQUENCE [LARGE SCALE GENOMIC DNA]</scope>
    <source>
        <strain evidence="3 4">NPDC049503</strain>
    </source>
</reference>
<dbReference type="InterPro" id="IPR013762">
    <property type="entry name" value="Integrase-like_cat_sf"/>
</dbReference>
<evidence type="ECO:0000313" key="3">
    <source>
        <dbReference type="EMBL" id="MFI7444927.1"/>
    </source>
</evidence>
<evidence type="ECO:0000256" key="1">
    <source>
        <dbReference type="ARBA" id="ARBA00023172"/>
    </source>
</evidence>